<evidence type="ECO:0000259" key="1">
    <source>
        <dbReference type="Pfam" id="PF00501"/>
    </source>
</evidence>
<protein>
    <submittedName>
        <fullName evidence="3">Non-ribosomal peptide synthetase adenylation domain protein</fullName>
    </submittedName>
</protein>
<dbReference type="OrthoDB" id="2472181at2"/>
<feature type="domain" description="AMP-binding enzyme C-terminal" evidence="2">
    <location>
        <begin position="468"/>
        <end position="540"/>
    </location>
</feature>
<feature type="domain" description="AMP-dependent synthetase/ligase" evidence="1">
    <location>
        <begin position="51"/>
        <end position="409"/>
    </location>
</feature>
<dbReference type="InterPro" id="IPR000873">
    <property type="entry name" value="AMP-dep_synth/lig_dom"/>
</dbReference>
<dbReference type="PATRIC" id="fig|36816.3.peg.5826"/>
<dbReference type="PANTHER" id="PTHR45527">
    <property type="entry name" value="NONRIBOSOMAL PEPTIDE SYNTHETASE"/>
    <property type="match status" value="1"/>
</dbReference>
<evidence type="ECO:0000313" key="3">
    <source>
        <dbReference type="EMBL" id="KOT33977.1"/>
    </source>
</evidence>
<dbReference type="NCBIfam" id="TIGR01733">
    <property type="entry name" value="AA-adenyl-dom"/>
    <property type="match status" value="1"/>
</dbReference>
<dbReference type="InterPro" id="IPR010071">
    <property type="entry name" value="AA_adenyl_dom"/>
</dbReference>
<dbReference type="AlphaFoldDB" id="A0A0M9X752"/>
<dbReference type="GO" id="GO:0031177">
    <property type="term" value="F:phosphopantetheine binding"/>
    <property type="evidence" value="ECO:0007669"/>
    <property type="project" value="TreeGrafter"/>
</dbReference>
<keyword evidence="4" id="KW-1185">Reference proteome</keyword>
<gene>
    <name evidence="3" type="ORF">ADK41_26920</name>
</gene>
<accession>A0A0M9X752</accession>
<dbReference type="Gene3D" id="3.40.50.12780">
    <property type="entry name" value="N-terminal domain of ligase-like"/>
    <property type="match status" value="1"/>
</dbReference>
<evidence type="ECO:0000313" key="4">
    <source>
        <dbReference type="Proteomes" id="UP000037773"/>
    </source>
</evidence>
<dbReference type="SUPFAM" id="SSF56801">
    <property type="entry name" value="Acetyl-CoA synthetase-like"/>
    <property type="match status" value="1"/>
</dbReference>
<dbReference type="EMBL" id="LGCN01000220">
    <property type="protein sequence ID" value="KOT33977.1"/>
    <property type="molecule type" value="Genomic_DNA"/>
</dbReference>
<dbReference type="InterPro" id="IPR042099">
    <property type="entry name" value="ANL_N_sf"/>
</dbReference>
<dbReference type="Pfam" id="PF00501">
    <property type="entry name" value="AMP-binding"/>
    <property type="match status" value="1"/>
</dbReference>
<sequence length="557" mass="59542">MTSLPPHTPPAPVRAELPLAPGTVERARKHALRHTRALDTGTALLDHVIGHAERGPDRPAVVDGDRTVSYRELLDRVAVTRDALSVAGVRPGDVVATVGSRSVHTPVVFLALEALGASYLPIDQNWPEVRVRDVLGRSGARLLVDYSGGTAHAARAAAVTGKTDVLLLPESDTRAATPPSRSGDRSHEVRYTIFTSGTTGRPKGATVEHQGMLNHLWAKAIDLDLGPDDAVAFTAPLVFDISVWQMLCPLLVGGRLVVVGDDAMRLPRWLVNVLGTAAVTVVELVPTVIGWLADHLSRVGEERALPSLRWLLSTGEELYPAVAERALGVLPHVSVVNAYGPTECSDDVTHHVVTAADLTGDRLPVGAPVANTVLYLLVEETGSGRWRAAEPGESGELFVGGTGVGLGYLNDPDTTDRAFFRDPFDSASATGRLYRTGDLARVDGGVVYYLGRSDRQVKVAGVRMELGEIEVVLSRHPAVEQCAVVVSGEGEHGELVAHYSVRAPVSAAALQEALSAQLPAAMVPRRWREWDALPLTHNGKIDHRSLHTSAVHRNEAS</sequence>
<proteinExistence type="predicted"/>
<dbReference type="RefSeq" id="WP_051843536.1">
    <property type="nucleotide sequence ID" value="NZ_LGCN01000220.1"/>
</dbReference>
<evidence type="ECO:0000259" key="2">
    <source>
        <dbReference type="Pfam" id="PF13193"/>
    </source>
</evidence>
<reference evidence="3 4" key="1">
    <citation type="submission" date="2015-07" db="EMBL/GenBank/DDBJ databases">
        <authorList>
            <person name="Noorani M."/>
        </authorList>
    </citation>
    <scope>NUCLEOTIDE SEQUENCE [LARGE SCALE GENOMIC DNA]</scope>
    <source>
        <strain evidence="3 4">NRRL B-24567</strain>
    </source>
</reference>
<comment type="caution">
    <text evidence="3">The sequence shown here is derived from an EMBL/GenBank/DDBJ whole genome shotgun (WGS) entry which is preliminary data.</text>
</comment>
<dbReference type="Pfam" id="PF13193">
    <property type="entry name" value="AMP-binding_C"/>
    <property type="match status" value="1"/>
</dbReference>
<dbReference type="InterPro" id="IPR045851">
    <property type="entry name" value="AMP-bd_C_sf"/>
</dbReference>
<dbReference type="GO" id="GO:0044550">
    <property type="term" value="P:secondary metabolite biosynthetic process"/>
    <property type="evidence" value="ECO:0007669"/>
    <property type="project" value="TreeGrafter"/>
</dbReference>
<dbReference type="Gene3D" id="3.30.300.30">
    <property type="match status" value="1"/>
</dbReference>
<dbReference type="PANTHER" id="PTHR45527:SF1">
    <property type="entry name" value="FATTY ACID SYNTHASE"/>
    <property type="match status" value="1"/>
</dbReference>
<dbReference type="Proteomes" id="UP000037773">
    <property type="component" value="Unassembled WGS sequence"/>
</dbReference>
<organism evidence="3 4">
    <name type="scientific">Streptomyces caelestis</name>
    <dbReference type="NCBI Taxonomy" id="36816"/>
    <lineage>
        <taxon>Bacteria</taxon>
        <taxon>Bacillati</taxon>
        <taxon>Actinomycetota</taxon>
        <taxon>Actinomycetes</taxon>
        <taxon>Kitasatosporales</taxon>
        <taxon>Streptomycetaceae</taxon>
        <taxon>Streptomyces</taxon>
    </lineage>
</organism>
<dbReference type="GO" id="GO:0043041">
    <property type="term" value="P:amino acid activation for nonribosomal peptide biosynthetic process"/>
    <property type="evidence" value="ECO:0007669"/>
    <property type="project" value="TreeGrafter"/>
</dbReference>
<dbReference type="InterPro" id="IPR025110">
    <property type="entry name" value="AMP-bd_C"/>
</dbReference>
<dbReference type="GO" id="GO:0005829">
    <property type="term" value="C:cytosol"/>
    <property type="evidence" value="ECO:0007669"/>
    <property type="project" value="TreeGrafter"/>
</dbReference>
<name>A0A0M9X752_9ACTN</name>
<dbReference type="CDD" id="cd05930">
    <property type="entry name" value="A_NRPS"/>
    <property type="match status" value="1"/>
</dbReference>